<reference evidence="1 2" key="1">
    <citation type="journal article" date="2013" name="Proc. Natl. Acad. Sci. U.S.A.">
        <title>Genome of an arbuscular mycorrhizal fungus provides insight into the oldest plant symbiosis.</title>
        <authorList>
            <person name="Tisserant E."/>
            <person name="Malbreil M."/>
            <person name="Kuo A."/>
            <person name="Kohler A."/>
            <person name="Symeonidi A."/>
            <person name="Balestrini R."/>
            <person name="Charron P."/>
            <person name="Duensing N."/>
            <person name="Frei Dit Frey N."/>
            <person name="Gianinazzi-Pearson V."/>
            <person name="Gilbert L.B."/>
            <person name="Handa Y."/>
            <person name="Herr J.R."/>
            <person name="Hijri M."/>
            <person name="Koul R."/>
            <person name="Kawaguchi M."/>
            <person name="Krajinski F."/>
            <person name="Lammers P.J."/>
            <person name="Masclaux F.G."/>
            <person name="Murat C."/>
            <person name="Morin E."/>
            <person name="Ndikumana S."/>
            <person name="Pagni M."/>
            <person name="Petitpierre D."/>
            <person name="Requena N."/>
            <person name="Rosikiewicz P."/>
            <person name="Riley R."/>
            <person name="Saito K."/>
            <person name="San Clemente H."/>
            <person name="Shapiro H."/>
            <person name="van Tuinen D."/>
            <person name="Becard G."/>
            <person name="Bonfante P."/>
            <person name="Paszkowski U."/>
            <person name="Shachar-Hill Y.Y."/>
            <person name="Tuskan G.A."/>
            <person name="Young P.W."/>
            <person name="Sanders I.R."/>
            <person name="Henrissat B."/>
            <person name="Rensing S.A."/>
            <person name="Grigoriev I.V."/>
            <person name="Corradi N."/>
            <person name="Roux C."/>
            <person name="Martin F."/>
        </authorList>
    </citation>
    <scope>NUCLEOTIDE SEQUENCE [LARGE SCALE GENOMIC DNA]</scope>
    <source>
        <strain evidence="1 2">DAOM 197198</strain>
    </source>
</reference>
<evidence type="ECO:0000313" key="2">
    <source>
        <dbReference type="Proteomes" id="UP000018888"/>
    </source>
</evidence>
<name>A0A2P4Q1M1_RHIID</name>
<dbReference type="Proteomes" id="UP000018888">
    <property type="component" value="Unassembled WGS sequence"/>
</dbReference>
<accession>A0A2P4Q1M1</accession>
<proteinExistence type="predicted"/>
<reference evidence="1 2" key="2">
    <citation type="journal article" date="2018" name="New Phytol.">
        <title>High intraspecific genome diversity in the model arbuscular mycorrhizal symbiont Rhizophagus irregularis.</title>
        <authorList>
            <person name="Chen E.C.H."/>
            <person name="Morin E."/>
            <person name="Beaudet D."/>
            <person name="Noel J."/>
            <person name="Yildirir G."/>
            <person name="Ndikumana S."/>
            <person name="Charron P."/>
            <person name="St-Onge C."/>
            <person name="Giorgi J."/>
            <person name="Kruger M."/>
            <person name="Marton T."/>
            <person name="Ropars J."/>
            <person name="Grigoriev I.V."/>
            <person name="Hainaut M."/>
            <person name="Henrissat B."/>
            <person name="Roux C."/>
            <person name="Martin F."/>
            <person name="Corradi N."/>
        </authorList>
    </citation>
    <scope>NUCLEOTIDE SEQUENCE [LARGE SCALE GENOMIC DNA]</scope>
    <source>
        <strain evidence="1 2">DAOM 197198</strain>
    </source>
</reference>
<dbReference type="AlphaFoldDB" id="A0A2P4Q1M1"/>
<protein>
    <submittedName>
        <fullName evidence="1">Uncharacterized protein</fullName>
    </submittedName>
</protein>
<gene>
    <name evidence="1" type="ORF">GLOIN_2v1603788</name>
</gene>
<comment type="caution">
    <text evidence="1">The sequence shown here is derived from an EMBL/GenBank/DDBJ whole genome shotgun (WGS) entry which is preliminary data.</text>
</comment>
<organism evidence="1 2">
    <name type="scientific">Rhizophagus irregularis (strain DAOM 181602 / DAOM 197198 / MUCL 43194)</name>
    <name type="common">Arbuscular mycorrhizal fungus</name>
    <name type="synonym">Glomus intraradices</name>
    <dbReference type="NCBI Taxonomy" id="747089"/>
    <lineage>
        <taxon>Eukaryota</taxon>
        <taxon>Fungi</taxon>
        <taxon>Fungi incertae sedis</taxon>
        <taxon>Mucoromycota</taxon>
        <taxon>Glomeromycotina</taxon>
        <taxon>Glomeromycetes</taxon>
        <taxon>Glomerales</taxon>
        <taxon>Glomeraceae</taxon>
        <taxon>Rhizophagus</taxon>
    </lineage>
</organism>
<sequence>MRRLLFQLWLSKISNTSLRNMYGILWYFTIPTKYGNNNKWRSYGSLLLSTLYNIISQTPKNIENQPCHLCNEKFFLNPFRSHYHYVVDTYSIIIEILVMKPKVPYL</sequence>
<keyword evidence="2" id="KW-1185">Reference proteome</keyword>
<evidence type="ECO:0000313" key="1">
    <source>
        <dbReference type="EMBL" id="POG71555.1"/>
    </source>
</evidence>
<dbReference type="EMBL" id="AUPC02000106">
    <property type="protein sequence ID" value="POG71555.1"/>
    <property type="molecule type" value="Genomic_DNA"/>
</dbReference>